<dbReference type="PANTHER" id="PTHR42951">
    <property type="entry name" value="METALLO-BETA-LACTAMASE DOMAIN-CONTAINING"/>
    <property type="match status" value="1"/>
</dbReference>
<dbReference type="InterPro" id="IPR036866">
    <property type="entry name" value="RibonucZ/Hydroxyglut_hydro"/>
</dbReference>
<name>A0A1Z4VPI3_9GAMM</name>
<protein>
    <submittedName>
        <fullName evidence="3">Beta-lactamase</fullName>
    </submittedName>
</protein>
<dbReference type="InterPro" id="IPR001279">
    <property type="entry name" value="Metallo-B-lactamas"/>
</dbReference>
<gene>
    <name evidence="3" type="ORF">FOKN1_1147</name>
</gene>
<proteinExistence type="predicted"/>
<dbReference type="AlphaFoldDB" id="A0A1Z4VPI3"/>
<dbReference type="Pfam" id="PF00753">
    <property type="entry name" value="Lactamase_B"/>
    <property type="match status" value="1"/>
</dbReference>
<organism evidence="3 4">
    <name type="scientific">Thiohalobacter thiocyanaticus</name>
    <dbReference type="NCBI Taxonomy" id="585455"/>
    <lineage>
        <taxon>Bacteria</taxon>
        <taxon>Pseudomonadati</taxon>
        <taxon>Pseudomonadota</taxon>
        <taxon>Gammaproteobacteria</taxon>
        <taxon>Thiohalobacterales</taxon>
        <taxon>Thiohalobacteraceae</taxon>
        <taxon>Thiohalobacter</taxon>
    </lineage>
</organism>
<dbReference type="KEGG" id="ttc:FOKN1_1147"/>
<dbReference type="EMBL" id="AP018052">
    <property type="protein sequence ID" value="BAZ93546.1"/>
    <property type="molecule type" value="Genomic_DNA"/>
</dbReference>
<accession>A0A1Z4VPI3</accession>
<dbReference type="SMART" id="SM00849">
    <property type="entry name" value="Lactamase_B"/>
    <property type="match status" value="1"/>
</dbReference>
<dbReference type="Gene3D" id="3.60.15.10">
    <property type="entry name" value="Ribonuclease Z/Hydroxyacylglutathione hydrolase-like"/>
    <property type="match status" value="1"/>
</dbReference>
<reference evidence="3 4" key="1">
    <citation type="submission" date="2017-05" db="EMBL/GenBank/DDBJ databases">
        <title>Thiocyanate degradation by Thiohalobacter thiocyanaticus FOKN1.</title>
        <authorList>
            <person name="Oshiki M."/>
            <person name="Fukushima T."/>
            <person name="Kawano S."/>
            <person name="Nakagawa J."/>
        </authorList>
    </citation>
    <scope>NUCLEOTIDE SEQUENCE [LARGE SCALE GENOMIC DNA]</scope>
    <source>
        <strain evidence="3 4">FOKN1</strain>
    </source>
</reference>
<evidence type="ECO:0000313" key="3">
    <source>
        <dbReference type="EMBL" id="BAZ93546.1"/>
    </source>
</evidence>
<dbReference type="CDD" id="cd16282">
    <property type="entry name" value="metallo-hydrolase-like_MBL-fold"/>
    <property type="match status" value="1"/>
</dbReference>
<sequence length="373" mass="41399">MIVNVEMDMPGYQVLVRLSQALILSGALAAPALAEPDGSLQNPGSAERHPDNRLPPNAIDTDTLPRIVIDADAPDDRPLPYYQLAPDTYFLYGNIAQVNERNRGFNGNAGFVVTTEGVVVIDSLGTPELGHRLIATIRSVTDRPIRYLILTHSHPDHAYGAAAFRELDAEVTVIGHPGILDYLGTPVLQESADYRRDILGADMRGFEGVAPDVLIDRPRLGIPYSLELGDERFDIYNAGKHHSYGDLVVHQSGEDILWISDLAFNQRTTFMGDGNSIQALEAQDWLLQTFPHARLMVPGHGSAQTPPFPMVEKTRAYIQRLRDEMAAAIDDGLTLSEAVEQSHFTDWADVPLYEENHRRNANFVYLEMEMALF</sequence>
<dbReference type="SUPFAM" id="SSF56281">
    <property type="entry name" value="Metallo-hydrolase/oxidoreductase"/>
    <property type="match status" value="1"/>
</dbReference>
<feature type="domain" description="Metallo-beta-lactamase" evidence="2">
    <location>
        <begin position="106"/>
        <end position="300"/>
    </location>
</feature>
<keyword evidence="4" id="KW-1185">Reference proteome</keyword>
<dbReference type="InterPro" id="IPR050855">
    <property type="entry name" value="NDM-1-like"/>
</dbReference>
<evidence type="ECO:0000313" key="4">
    <source>
        <dbReference type="Proteomes" id="UP000218765"/>
    </source>
</evidence>
<dbReference type="Proteomes" id="UP000218765">
    <property type="component" value="Chromosome"/>
</dbReference>
<feature type="region of interest" description="Disordered" evidence="1">
    <location>
        <begin position="35"/>
        <end position="60"/>
    </location>
</feature>
<dbReference type="PANTHER" id="PTHR42951:SF20">
    <property type="entry name" value="BETA LACTAMASE"/>
    <property type="match status" value="1"/>
</dbReference>
<evidence type="ECO:0000259" key="2">
    <source>
        <dbReference type="SMART" id="SM00849"/>
    </source>
</evidence>
<evidence type="ECO:0000256" key="1">
    <source>
        <dbReference type="SAM" id="MobiDB-lite"/>
    </source>
</evidence>